<dbReference type="HOGENOM" id="CLU_1006396_0_0_1"/>
<dbReference type="STRING" id="431595.K3X1U2"/>
<keyword evidence="3" id="KW-1185">Reference proteome</keyword>
<dbReference type="InParanoid" id="K3X1U2"/>
<accession>K3X1U2</accession>
<reference evidence="3" key="1">
    <citation type="journal article" date="2010" name="Genome Biol.">
        <title>Genome sequence of the necrotrophic plant pathogen Pythium ultimum reveals original pathogenicity mechanisms and effector repertoire.</title>
        <authorList>
            <person name="Levesque C.A."/>
            <person name="Brouwer H."/>
            <person name="Cano L."/>
            <person name="Hamilton J.P."/>
            <person name="Holt C."/>
            <person name="Huitema E."/>
            <person name="Raffaele S."/>
            <person name="Robideau G.P."/>
            <person name="Thines M."/>
            <person name="Win J."/>
            <person name="Zerillo M.M."/>
            <person name="Beakes G.W."/>
            <person name="Boore J.L."/>
            <person name="Busam D."/>
            <person name="Dumas B."/>
            <person name="Ferriera S."/>
            <person name="Fuerstenberg S.I."/>
            <person name="Gachon C.M."/>
            <person name="Gaulin E."/>
            <person name="Govers F."/>
            <person name="Grenville-Briggs L."/>
            <person name="Horner N."/>
            <person name="Hostetler J."/>
            <person name="Jiang R.H."/>
            <person name="Johnson J."/>
            <person name="Krajaejun T."/>
            <person name="Lin H."/>
            <person name="Meijer H.J."/>
            <person name="Moore B."/>
            <person name="Morris P."/>
            <person name="Phuntmart V."/>
            <person name="Puiu D."/>
            <person name="Shetty J."/>
            <person name="Stajich J.E."/>
            <person name="Tripathy S."/>
            <person name="Wawra S."/>
            <person name="van West P."/>
            <person name="Whitty B.R."/>
            <person name="Coutinho P.M."/>
            <person name="Henrissat B."/>
            <person name="Martin F."/>
            <person name="Thomas P.D."/>
            <person name="Tyler B.M."/>
            <person name="De Vries R.P."/>
            <person name="Kamoun S."/>
            <person name="Yandell M."/>
            <person name="Tisserat N."/>
            <person name="Buell C.R."/>
        </authorList>
    </citation>
    <scope>NUCLEOTIDE SEQUENCE</scope>
    <source>
        <strain evidence="3">DAOM:BR144</strain>
    </source>
</reference>
<organism evidence="2 3">
    <name type="scientific">Globisporangium ultimum (strain ATCC 200006 / CBS 805.95 / DAOM BR144)</name>
    <name type="common">Pythium ultimum</name>
    <dbReference type="NCBI Taxonomy" id="431595"/>
    <lineage>
        <taxon>Eukaryota</taxon>
        <taxon>Sar</taxon>
        <taxon>Stramenopiles</taxon>
        <taxon>Oomycota</taxon>
        <taxon>Peronosporomycetes</taxon>
        <taxon>Pythiales</taxon>
        <taxon>Pythiaceae</taxon>
        <taxon>Globisporangium</taxon>
    </lineage>
</organism>
<dbReference type="eggNOG" id="KOG1109">
    <property type="taxonomic scope" value="Eukaryota"/>
</dbReference>
<dbReference type="AlphaFoldDB" id="K3X1U2"/>
<reference evidence="3" key="2">
    <citation type="submission" date="2010-04" db="EMBL/GenBank/DDBJ databases">
        <authorList>
            <person name="Buell R."/>
            <person name="Hamilton J."/>
            <person name="Hostetler J."/>
        </authorList>
    </citation>
    <scope>NUCLEOTIDE SEQUENCE [LARGE SCALE GENOMIC DNA]</scope>
    <source>
        <strain evidence="3">DAOM:BR144</strain>
    </source>
</reference>
<evidence type="ECO:0000313" key="3">
    <source>
        <dbReference type="Proteomes" id="UP000019132"/>
    </source>
</evidence>
<protein>
    <submittedName>
        <fullName evidence="2">Uncharacterized protein</fullName>
    </submittedName>
</protein>
<proteinExistence type="predicted"/>
<dbReference type="Proteomes" id="UP000019132">
    <property type="component" value="Unassembled WGS sequence"/>
</dbReference>
<name>K3X1U2_GLOUD</name>
<evidence type="ECO:0000313" key="2">
    <source>
        <dbReference type="EnsemblProtists" id="PYU1_T011191"/>
    </source>
</evidence>
<dbReference type="VEuPathDB" id="FungiDB:PYU1_G011166"/>
<feature type="region of interest" description="Disordered" evidence="1">
    <location>
        <begin position="251"/>
        <end position="277"/>
    </location>
</feature>
<dbReference type="EMBL" id="GL376606">
    <property type="status" value="NOT_ANNOTATED_CDS"/>
    <property type="molecule type" value="Genomic_DNA"/>
</dbReference>
<evidence type="ECO:0000256" key="1">
    <source>
        <dbReference type="SAM" id="MobiDB-lite"/>
    </source>
</evidence>
<dbReference type="EnsemblProtists" id="PYU1_T011191">
    <property type="protein sequence ID" value="PYU1_T011191"/>
    <property type="gene ID" value="PYU1_G011166"/>
</dbReference>
<sequence>MYLPWRGSHLAIIDAGSKALLVISATDNCSWYAFSAEITGAYELNMKWIRGYGTKLVWNSVISTFSEPSKRSDVVSDEMTCAIKRFKFWYDGRSMSNVVDGFVVEHDGDIRVLQERVGREHRVVRLNNSRRHLWRRVDREAELALATVVDRQTFEHERTETRTSTTADGVEHHEALETSTVIGKLADAVEHQVDDLLADSVVATRVVVGGVFLARDDLLWVVELTVRARAHFVTHGWLEIHKHGAPFSMKKVENASSPPAGESAGIWPSGWMPCSRQ</sequence>
<reference evidence="2" key="3">
    <citation type="submission" date="2015-02" db="UniProtKB">
        <authorList>
            <consortium name="EnsemblProtists"/>
        </authorList>
    </citation>
    <scope>IDENTIFICATION</scope>
    <source>
        <strain evidence="2">DAOM BR144</strain>
    </source>
</reference>